<dbReference type="AlphaFoldDB" id="A0AAU7P456"/>
<protein>
    <submittedName>
        <fullName evidence="2">Uncharacterized protein</fullName>
    </submittedName>
</protein>
<sequence length="89" mass="9700">MESLNIEANQNLEGADLVMTAMQFPRPQCPPLAAHSEGNEFISMVVDFWAHDNDVSMAYSPPDRPAHRSSNRPTAATSIGDVPQAKFAT</sequence>
<dbReference type="EMBL" id="CP144460">
    <property type="protein sequence ID" value="XBS36437.1"/>
    <property type="molecule type" value="Genomic_DNA"/>
</dbReference>
<feature type="region of interest" description="Disordered" evidence="1">
    <location>
        <begin position="57"/>
        <end position="89"/>
    </location>
</feature>
<accession>A0AAU7P456</accession>
<reference evidence="2" key="1">
    <citation type="submission" date="2024-02" db="EMBL/GenBank/DDBJ databases">
        <title>Complete genome sequence of Xanthomonas sp. 10-10.</title>
        <authorList>
            <person name="Biessy A."/>
            <person name="Ciotola M."/>
            <person name="Cadieux M."/>
            <person name="Soufiane B."/>
            <person name="Laforest M."/>
            <person name="Filion M."/>
        </authorList>
    </citation>
    <scope>NUCLEOTIDE SEQUENCE</scope>
    <source>
        <strain evidence="2">10-10</strain>
    </source>
</reference>
<proteinExistence type="predicted"/>
<gene>
    <name evidence="2" type="ORF">VZ068_13160</name>
</gene>
<organism evidence="2">
    <name type="scientific">Xanthomonas sp. 10-10</name>
    <dbReference type="NCBI Taxonomy" id="3115848"/>
    <lineage>
        <taxon>Bacteria</taxon>
        <taxon>Pseudomonadati</taxon>
        <taxon>Pseudomonadota</taxon>
        <taxon>Gammaproteobacteria</taxon>
        <taxon>Lysobacterales</taxon>
        <taxon>Lysobacteraceae</taxon>
        <taxon>Xanthomonas</taxon>
    </lineage>
</organism>
<dbReference type="RefSeq" id="WP_349655552.1">
    <property type="nucleotide sequence ID" value="NZ_CP144460.1"/>
</dbReference>
<name>A0AAU7P456_9XANT</name>
<evidence type="ECO:0000256" key="1">
    <source>
        <dbReference type="SAM" id="MobiDB-lite"/>
    </source>
</evidence>
<evidence type="ECO:0000313" key="2">
    <source>
        <dbReference type="EMBL" id="XBS36437.1"/>
    </source>
</evidence>